<dbReference type="Proteomes" id="UP000793456">
    <property type="component" value="Chromosome VI"/>
</dbReference>
<proteinExistence type="predicted"/>
<evidence type="ECO:0000313" key="2">
    <source>
        <dbReference type="Proteomes" id="UP000793456"/>
    </source>
</evidence>
<gene>
    <name evidence="1" type="ORF">E3U43_010744</name>
</gene>
<sequence>MLESIKVTERLHWPEVEMSKKSILNSADKALSPSQVYLEKISSSVLKDLFSTGSSSYNVLLQAEEEEDKKSPKQSPHKRPKTSAKCGTTFGKRNRPAMVPKKARAPGSGGKPAQTNRVFSGSNSNLP</sequence>
<evidence type="ECO:0000313" key="1">
    <source>
        <dbReference type="EMBL" id="TMS18418.1"/>
    </source>
</evidence>
<comment type="caution">
    <text evidence="1">The sequence shown here is derived from an EMBL/GenBank/DDBJ whole genome shotgun (WGS) entry which is preliminary data.</text>
</comment>
<dbReference type="EMBL" id="CM011679">
    <property type="protein sequence ID" value="TMS18418.1"/>
    <property type="molecule type" value="Genomic_DNA"/>
</dbReference>
<organism evidence="1 2">
    <name type="scientific">Larimichthys crocea</name>
    <name type="common">Large yellow croaker</name>
    <name type="synonym">Pseudosciaena crocea</name>
    <dbReference type="NCBI Taxonomy" id="215358"/>
    <lineage>
        <taxon>Eukaryota</taxon>
        <taxon>Metazoa</taxon>
        <taxon>Chordata</taxon>
        <taxon>Craniata</taxon>
        <taxon>Vertebrata</taxon>
        <taxon>Euteleostomi</taxon>
        <taxon>Actinopterygii</taxon>
        <taxon>Neopterygii</taxon>
        <taxon>Teleostei</taxon>
        <taxon>Neoteleostei</taxon>
        <taxon>Acanthomorphata</taxon>
        <taxon>Eupercaria</taxon>
        <taxon>Sciaenidae</taxon>
        <taxon>Larimichthys</taxon>
    </lineage>
</organism>
<keyword evidence="2" id="KW-1185">Reference proteome</keyword>
<protein>
    <submittedName>
        <fullName evidence="1">Uncharacterized protein</fullName>
    </submittedName>
</protein>
<reference evidence="1" key="1">
    <citation type="submission" date="2018-11" db="EMBL/GenBank/DDBJ databases">
        <title>The sequence and de novo assembly of Larimichthys crocea genome using PacBio and Hi-C technologies.</title>
        <authorList>
            <person name="Xu P."/>
            <person name="Chen B."/>
            <person name="Zhou Z."/>
            <person name="Ke Q."/>
            <person name="Wu Y."/>
            <person name="Bai H."/>
            <person name="Pu F."/>
        </authorList>
    </citation>
    <scope>NUCLEOTIDE SEQUENCE</scope>
    <source>
        <tissue evidence="1">Muscle</tissue>
    </source>
</reference>
<name>A0ACD3RG47_LARCR</name>
<accession>A0ACD3RG47</accession>